<feature type="region of interest" description="Disordered" evidence="8">
    <location>
        <begin position="1"/>
        <end position="28"/>
    </location>
</feature>
<dbReference type="InterPro" id="IPR002020">
    <property type="entry name" value="Citrate_synthase"/>
</dbReference>
<comment type="similarity">
    <text evidence="2 6">Belongs to the citrate synthase family.</text>
</comment>
<evidence type="ECO:0000256" key="8">
    <source>
        <dbReference type="SAM" id="MobiDB-lite"/>
    </source>
</evidence>
<organism evidence="9 10">
    <name type="scientific">Candidatus Zymogenus saltonus</name>
    <dbReference type="NCBI Taxonomy" id="2844893"/>
    <lineage>
        <taxon>Bacteria</taxon>
        <taxon>Deltaproteobacteria</taxon>
        <taxon>Candidatus Zymogenia</taxon>
        <taxon>Candidatus Zymogeniales</taxon>
        <taxon>Candidatus Zymogenaceae</taxon>
        <taxon>Candidatus Zymogenus</taxon>
    </lineage>
</organism>
<reference evidence="9" key="2">
    <citation type="submission" date="2021-01" db="EMBL/GenBank/DDBJ databases">
        <authorList>
            <person name="Hahn C.R."/>
            <person name="Youssef N.H."/>
            <person name="Elshahed M."/>
        </authorList>
    </citation>
    <scope>NUCLEOTIDE SEQUENCE</scope>
    <source>
        <strain evidence="9">Zod_Metabat.24</strain>
    </source>
</reference>
<dbReference type="InterPro" id="IPR016143">
    <property type="entry name" value="Citrate_synth-like_sm_a-sub"/>
</dbReference>
<dbReference type="InterPro" id="IPR024176">
    <property type="entry name" value="Citrate_synthase_bac-typ"/>
</dbReference>
<gene>
    <name evidence="9" type="ORF">JW984_11035</name>
</gene>
<evidence type="ECO:0000256" key="3">
    <source>
        <dbReference type="ARBA" id="ARBA00022532"/>
    </source>
</evidence>
<feature type="active site" evidence="7">
    <location>
        <position position="347"/>
    </location>
</feature>
<comment type="catalytic activity">
    <reaction evidence="5">
        <text>oxaloacetate + acetyl-CoA + H2O = citrate + CoA + H(+)</text>
        <dbReference type="Rhea" id="RHEA:16845"/>
        <dbReference type="ChEBI" id="CHEBI:15377"/>
        <dbReference type="ChEBI" id="CHEBI:15378"/>
        <dbReference type="ChEBI" id="CHEBI:16452"/>
        <dbReference type="ChEBI" id="CHEBI:16947"/>
        <dbReference type="ChEBI" id="CHEBI:57287"/>
        <dbReference type="ChEBI" id="CHEBI:57288"/>
        <dbReference type="EC" id="2.3.3.16"/>
    </reaction>
</comment>
<dbReference type="SUPFAM" id="SSF48256">
    <property type="entry name" value="Citrate synthase"/>
    <property type="match status" value="1"/>
</dbReference>
<keyword evidence="4 6" id="KW-0808">Transferase</keyword>
<dbReference type="PRINTS" id="PR00143">
    <property type="entry name" value="CITRTSNTHASE"/>
</dbReference>
<evidence type="ECO:0000313" key="10">
    <source>
        <dbReference type="Proteomes" id="UP000809273"/>
    </source>
</evidence>
<dbReference type="GO" id="GO:0005975">
    <property type="term" value="P:carbohydrate metabolic process"/>
    <property type="evidence" value="ECO:0007669"/>
    <property type="project" value="TreeGrafter"/>
</dbReference>
<evidence type="ECO:0000256" key="6">
    <source>
        <dbReference type="PIRNR" id="PIRNR001369"/>
    </source>
</evidence>
<dbReference type="AlphaFoldDB" id="A0A9D8KGG3"/>
<dbReference type="GO" id="GO:0036440">
    <property type="term" value="F:citrate synthase activity"/>
    <property type="evidence" value="ECO:0007669"/>
    <property type="project" value="UniProtKB-EC"/>
</dbReference>
<evidence type="ECO:0000256" key="4">
    <source>
        <dbReference type="ARBA" id="ARBA00022679"/>
    </source>
</evidence>
<proteinExistence type="inferred from homology"/>
<accession>A0A9D8KGG3</accession>
<dbReference type="PANTHER" id="PTHR11739">
    <property type="entry name" value="CITRATE SYNTHASE"/>
    <property type="match status" value="1"/>
</dbReference>
<name>A0A9D8KGG3_9DELT</name>
<dbReference type="GO" id="GO:0006099">
    <property type="term" value="P:tricarboxylic acid cycle"/>
    <property type="evidence" value="ECO:0007669"/>
    <property type="project" value="UniProtKB-KW"/>
</dbReference>
<evidence type="ECO:0000256" key="1">
    <source>
        <dbReference type="ARBA" id="ARBA00005163"/>
    </source>
</evidence>
<protein>
    <recommendedName>
        <fullName evidence="6">Citrate synthase</fullName>
    </recommendedName>
</protein>
<dbReference type="NCBIfam" id="TIGR01800">
    <property type="entry name" value="cit_synth_II"/>
    <property type="match status" value="1"/>
</dbReference>
<comment type="pathway">
    <text evidence="1">Carbohydrate metabolism; tricarboxylic acid cycle.</text>
</comment>
<evidence type="ECO:0000256" key="7">
    <source>
        <dbReference type="PIRSR" id="PIRSR001369-1"/>
    </source>
</evidence>
<dbReference type="PIRSF" id="PIRSF001369">
    <property type="entry name" value="Citrate_synth"/>
    <property type="match status" value="1"/>
</dbReference>
<feature type="active site" evidence="7">
    <location>
        <position position="290"/>
    </location>
</feature>
<dbReference type="Pfam" id="PF00285">
    <property type="entry name" value="Citrate_synt"/>
    <property type="match status" value="1"/>
</dbReference>
<sequence length="410" mass="45948">MTKKDDTKVEEKVIEESVEDSKEKSPVDTVKKSYAPGLEDVVATRSSICYIDGEKGKLLYRGISIEELAEMSSFEETAFLLLYNHLPNDRELKQFTTLMGKQRNLPLSVHEAIKRFPVGMHPMLALQSAITLLQGEDFYADDVSSPHHNLKRAVSLIAKVPTIIAAFERCRNGEDPFPPVARFTHAENFLFMLNGVPPDPYAGKVLDKCFILMAEHTLNASTFTARVIGSTNASVYSAVSGAVGALSGSLHGGANERALRMLYSIGSPDNVEKFVDEMTDAKKKIMGMGHRVYKTMDPRAPILKSYVPELVKRIGGEEFKQLYEIALAMEKEVEKKLSHKNIYPNVDFYSAVVMEILGIPVDLFTPVFAISRVVGWAAHWNEQVEVNRIYRPTQEYIGDLNRPYIPIDNR</sequence>
<dbReference type="Gene3D" id="1.10.230.10">
    <property type="entry name" value="Cytochrome P450-Terp, domain 2"/>
    <property type="match status" value="1"/>
</dbReference>
<dbReference type="PANTHER" id="PTHR11739:SF4">
    <property type="entry name" value="CITRATE SYNTHASE, PEROXISOMAL"/>
    <property type="match status" value="1"/>
</dbReference>
<evidence type="ECO:0000256" key="2">
    <source>
        <dbReference type="ARBA" id="ARBA00010566"/>
    </source>
</evidence>
<dbReference type="GO" id="GO:0005829">
    <property type="term" value="C:cytosol"/>
    <property type="evidence" value="ECO:0007669"/>
    <property type="project" value="TreeGrafter"/>
</dbReference>
<dbReference type="InterPro" id="IPR036969">
    <property type="entry name" value="Citrate_synthase_sf"/>
</dbReference>
<comment type="caution">
    <text evidence="9">The sequence shown here is derived from an EMBL/GenBank/DDBJ whole genome shotgun (WGS) entry which is preliminary data.</text>
</comment>
<dbReference type="InterPro" id="IPR011278">
    <property type="entry name" value="2-MeCitrate/Citrate_synth_II"/>
</dbReference>
<dbReference type="InterPro" id="IPR016142">
    <property type="entry name" value="Citrate_synth-like_lrg_a-sub"/>
</dbReference>
<keyword evidence="3" id="KW-0816">Tricarboxylic acid cycle</keyword>
<evidence type="ECO:0000256" key="5">
    <source>
        <dbReference type="ARBA" id="ARBA00049288"/>
    </source>
</evidence>
<dbReference type="Gene3D" id="1.10.580.10">
    <property type="entry name" value="Citrate Synthase, domain 1"/>
    <property type="match status" value="1"/>
</dbReference>
<evidence type="ECO:0000313" key="9">
    <source>
        <dbReference type="EMBL" id="MBN1573718.1"/>
    </source>
</evidence>
<reference evidence="9" key="1">
    <citation type="journal article" date="2021" name="Environ. Microbiol.">
        <title>Genomic characterization of three novel Desulfobacterota classes expand the metabolic and phylogenetic diversity of the phylum.</title>
        <authorList>
            <person name="Murphy C.L."/>
            <person name="Biggerstaff J."/>
            <person name="Eichhorn A."/>
            <person name="Ewing E."/>
            <person name="Shahan R."/>
            <person name="Soriano D."/>
            <person name="Stewart S."/>
            <person name="VanMol K."/>
            <person name="Walker R."/>
            <person name="Walters P."/>
            <person name="Elshahed M.S."/>
            <person name="Youssef N.H."/>
        </authorList>
    </citation>
    <scope>NUCLEOTIDE SEQUENCE</scope>
    <source>
        <strain evidence="9">Zod_Metabat.24</strain>
    </source>
</reference>
<dbReference type="Proteomes" id="UP000809273">
    <property type="component" value="Unassembled WGS sequence"/>
</dbReference>
<dbReference type="EMBL" id="JAFGIX010000054">
    <property type="protein sequence ID" value="MBN1573718.1"/>
    <property type="molecule type" value="Genomic_DNA"/>
</dbReference>